<dbReference type="Pfam" id="PF02271">
    <property type="entry name" value="UCR_14kD"/>
    <property type="match status" value="1"/>
</dbReference>
<evidence type="ECO:0000313" key="12">
    <source>
        <dbReference type="Proteomes" id="UP000315783"/>
    </source>
</evidence>
<dbReference type="Proteomes" id="UP000315783">
    <property type="component" value="Unassembled WGS sequence"/>
</dbReference>
<proteinExistence type="inferred from homology"/>
<accession>A0A545VML6</accession>
<protein>
    <recommendedName>
        <fullName evidence="9">Complex III subunit 7</fullName>
    </recommendedName>
</protein>
<dbReference type="InterPro" id="IPR003197">
    <property type="entry name" value="QCR7"/>
</dbReference>
<keyword evidence="3" id="KW-0813">Transport</keyword>
<dbReference type="EMBL" id="SPUK01000020">
    <property type="protein sequence ID" value="TQV91298.1"/>
    <property type="molecule type" value="Genomic_DNA"/>
</dbReference>
<dbReference type="PANTHER" id="PTHR12022:SF0">
    <property type="entry name" value="CYTOCHROME B-C1 COMPLEX SUBUNIT 7"/>
    <property type="match status" value="1"/>
</dbReference>
<comment type="caution">
    <text evidence="11">The sequence shown here is derived from an EMBL/GenBank/DDBJ whole genome shotgun (WGS) entry which is preliminary data.</text>
</comment>
<dbReference type="OrthoDB" id="425749at2759"/>
<dbReference type="GO" id="GO:0045275">
    <property type="term" value="C:respiratory chain complex III"/>
    <property type="evidence" value="ECO:0007669"/>
    <property type="project" value="InterPro"/>
</dbReference>
<feature type="compositionally biased region" description="Polar residues" evidence="10">
    <location>
        <begin position="9"/>
        <end position="55"/>
    </location>
</feature>
<dbReference type="GO" id="GO:0005743">
    <property type="term" value="C:mitochondrial inner membrane"/>
    <property type="evidence" value="ECO:0007669"/>
    <property type="project" value="UniProtKB-SubCell"/>
</dbReference>
<evidence type="ECO:0000256" key="6">
    <source>
        <dbReference type="ARBA" id="ARBA00022982"/>
    </source>
</evidence>
<evidence type="ECO:0000256" key="8">
    <source>
        <dbReference type="ARBA" id="ARBA00023136"/>
    </source>
</evidence>
<keyword evidence="6" id="KW-0249">Electron transport</keyword>
<evidence type="ECO:0000256" key="4">
    <source>
        <dbReference type="ARBA" id="ARBA00022660"/>
    </source>
</evidence>
<name>A0A545VML6_9HYPO</name>
<dbReference type="FunFam" id="1.10.1090.10:FF:000001">
    <property type="entry name" value="Cytochrome b-c1 complex subunit 7"/>
    <property type="match status" value="1"/>
</dbReference>
<dbReference type="STRING" id="43265.A0A545VML6"/>
<keyword evidence="4" id="KW-0679">Respiratory chain</keyword>
<gene>
    <name evidence="11" type="ORF">IF1G_10179</name>
</gene>
<feature type="region of interest" description="Disordered" evidence="10">
    <location>
        <begin position="1"/>
        <end position="63"/>
    </location>
</feature>
<dbReference type="PANTHER" id="PTHR12022">
    <property type="entry name" value="UBIQUINOL-CYTOCHROME C REDUCTASE COMPLEX 14 KD PROTEIN"/>
    <property type="match status" value="1"/>
</dbReference>
<evidence type="ECO:0000256" key="5">
    <source>
        <dbReference type="ARBA" id="ARBA00022792"/>
    </source>
</evidence>
<evidence type="ECO:0000256" key="7">
    <source>
        <dbReference type="ARBA" id="ARBA00023128"/>
    </source>
</evidence>
<keyword evidence="5" id="KW-0999">Mitochondrion inner membrane</keyword>
<keyword evidence="12" id="KW-1185">Reference proteome</keyword>
<dbReference type="InterPro" id="IPR036544">
    <property type="entry name" value="QCR7_sf"/>
</dbReference>
<evidence type="ECO:0000256" key="10">
    <source>
        <dbReference type="SAM" id="MobiDB-lite"/>
    </source>
</evidence>
<sequence length="232" mass="25949">MAALRASGRFTTSAPECSTTKTPSAALQSNHVQLSSSHLTPGSSRDIPSSPSIKSQHNHTKAALANHDAADDPFVLVCAPFGKTQPNLPDPLLTTVANSRQRHRSNDSTIMVSLAPFVLRRPWLTKMLMPAASWYANAAGYRKLGLRFDDLLEEEREAVQIAIKRLSDQESYDRIYRLRRATQCSYQHKLLPKEDWTKPEEDVPYLRTIIAQVEAELAEKDALDSMTVIKKH</sequence>
<evidence type="ECO:0000256" key="9">
    <source>
        <dbReference type="ARBA" id="ARBA00031684"/>
    </source>
</evidence>
<evidence type="ECO:0000256" key="2">
    <source>
        <dbReference type="ARBA" id="ARBA00008554"/>
    </source>
</evidence>
<keyword evidence="7" id="KW-0496">Mitochondrion</keyword>
<dbReference type="GO" id="GO:0006122">
    <property type="term" value="P:mitochondrial electron transport, ubiquinol to cytochrome c"/>
    <property type="evidence" value="ECO:0007669"/>
    <property type="project" value="InterPro"/>
</dbReference>
<dbReference type="SUPFAM" id="SSF81524">
    <property type="entry name" value="14 kDa protein of cytochrome bc1 complex (Ubiquinol-cytochrome c reductase)"/>
    <property type="match status" value="1"/>
</dbReference>
<keyword evidence="8" id="KW-0472">Membrane</keyword>
<comment type="subcellular location">
    <subcellularLocation>
        <location evidence="1">Mitochondrion inner membrane</location>
        <topology evidence="1">Peripheral membrane protein</topology>
        <orientation evidence="1">Matrix side</orientation>
    </subcellularLocation>
</comment>
<reference evidence="11 12" key="1">
    <citation type="journal article" date="2019" name="Appl. Microbiol. Biotechnol.">
        <title>Genome sequence of Isaria javanica and comparative genome analysis insights into family S53 peptidase evolution in fungal entomopathogens.</title>
        <authorList>
            <person name="Lin R."/>
            <person name="Zhang X."/>
            <person name="Xin B."/>
            <person name="Zou M."/>
            <person name="Gao Y."/>
            <person name="Qin F."/>
            <person name="Hu Q."/>
            <person name="Xie B."/>
            <person name="Cheng X."/>
        </authorList>
    </citation>
    <scope>NUCLEOTIDE SEQUENCE [LARGE SCALE GENOMIC DNA]</scope>
    <source>
        <strain evidence="11 12">IJ1G</strain>
    </source>
</reference>
<organism evidence="11 12">
    <name type="scientific">Cordyceps javanica</name>
    <dbReference type="NCBI Taxonomy" id="43265"/>
    <lineage>
        <taxon>Eukaryota</taxon>
        <taxon>Fungi</taxon>
        <taxon>Dikarya</taxon>
        <taxon>Ascomycota</taxon>
        <taxon>Pezizomycotina</taxon>
        <taxon>Sordariomycetes</taxon>
        <taxon>Hypocreomycetidae</taxon>
        <taxon>Hypocreales</taxon>
        <taxon>Cordycipitaceae</taxon>
        <taxon>Cordyceps</taxon>
    </lineage>
</organism>
<dbReference type="AlphaFoldDB" id="A0A545VML6"/>
<dbReference type="Gene3D" id="1.10.1090.10">
    <property type="entry name" value="Cytochrome b-c1 complex subunit 7"/>
    <property type="match status" value="1"/>
</dbReference>
<evidence type="ECO:0000256" key="3">
    <source>
        <dbReference type="ARBA" id="ARBA00022448"/>
    </source>
</evidence>
<evidence type="ECO:0000313" key="11">
    <source>
        <dbReference type="EMBL" id="TQV91298.1"/>
    </source>
</evidence>
<evidence type="ECO:0000256" key="1">
    <source>
        <dbReference type="ARBA" id="ARBA00004443"/>
    </source>
</evidence>
<comment type="similarity">
    <text evidence="2">Belongs to the UQCRB/QCR7 family.</text>
</comment>